<evidence type="ECO:0000259" key="1">
    <source>
        <dbReference type="Pfam" id="PF00149"/>
    </source>
</evidence>
<dbReference type="Proteomes" id="UP000203902">
    <property type="component" value="Segment"/>
</dbReference>
<dbReference type="Pfam" id="PF00149">
    <property type="entry name" value="Metallophos"/>
    <property type="match status" value="1"/>
</dbReference>
<reference evidence="4 5" key="1">
    <citation type="journal article" date="2016" name="Virology">
        <title>The genomic content and context of auxiliary metabolic genes in marine cyanomyoviruses.</title>
        <authorList>
            <person name="Crummett L.T."/>
            <person name="Puxty R.J."/>
            <person name="Weihe C."/>
            <person name="Marston M.F."/>
            <person name="Martiny J.B."/>
        </authorList>
    </citation>
    <scope>NUCLEOTIDE SEQUENCE [LARGE SCALE GENOMIC DNA]</scope>
    <source>
        <strain evidence="2">0910CC49</strain>
        <strain evidence="3">0910SB42</strain>
    </source>
</reference>
<proteinExistence type="predicted"/>
<evidence type="ECO:0000313" key="3">
    <source>
        <dbReference type="EMBL" id="AOV62341.1"/>
    </source>
</evidence>
<dbReference type="SUPFAM" id="SSF56300">
    <property type="entry name" value="Metallo-dependent phosphatases"/>
    <property type="match status" value="1"/>
</dbReference>
<keyword evidence="2" id="KW-0540">Nuclease</keyword>
<keyword evidence="2" id="KW-0378">Hydrolase</keyword>
<evidence type="ECO:0000313" key="2">
    <source>
        <dbReference type="EMBL" id="AOV62078.1"/>
    </source>
</evidence>
<dbReference type="EMBL" id="KU686212">
    <property type="protein sequence ID" value="AOV62078.1"/>
    <property type="molecule type" value="Genomic_DNA"/>
</dbReference>
<dbReference type="InterPro" id="IPR004843">
    <property type="entry name" value="Calcineurin-like_PHP"/>
</dbReference>
<protein>
    <submittedName>
        <fullName evidence="2">Recombination endonuclease subunit</fullName>
    </submittedName>
</protein>
<evidence type="ECO:0000313" key="5">
    <source>
        <dbReference type="Proteomes" id="UP000226384"/>
    </source>
</evidence>
<dbReference type="Gene3D" id="3.60.21.10">
    <property type="match status" value="1"/>
</dbReference>
<feature type="domain" description="Calcineurin-like phosphoesterase" evidence="1">
    <location>
        <begin position="4"/>
        <end position="193"/>
    </location>
</feature>
<accession>A0A1D8KTT1</accession>
<dbReference type="InterPro" id="IPR050535">
    <property type="entry name" value="DNA_Repair-Maintenance_Comp"/>
</dbReference>
<gene>
    <name evidence="2" type="ORF">C490910_154</name>
    <name evidence="3" type="ORF">S420910_153</name>
</gene>
<dbReference type="InterPro" id="IPR029052">
    <property type="entry name" value="Metallo-depent_PP-like"/>
</dbReference>
<dbReference type="CDD" id="cd00838">
    <property type="entry name" value="MPP_superfamily"/>
    <property type="match status" value="1"/>
</dbReference>
<dbReference type="PANTHER" id="PTHR30337:SF0">
    <property type="entry name" value="NUCLEASE SBCCD SUBUNIT D"/>
    <property type="match status" value="1"/>
</dbReference>
<evidence type="ECO:0000313" key="4">
    <source>
        <dbReference type="Proteomes" id="UP000203902"/>
    </source>
</evidence>
<keyword evidence="4" id="KW-1185">Reference proteome</keyword>
<dbReference type="Proteomes" id="UP000226384">
    <property type="component" value="Segment"/>
</dbReference>
<dbReference type="KEGG" id="vg:30308208"/>
<dbReference type="GO" id="GO:0016787">
    <property type="term" value="F:hydrolase activity"/>
    <property type="evidence" value="ECO:0007669"/>
    <property type="project" value="InterPro"/>
</dbReference>
<dbReference type="GO" id="GO:0004519">
    <property type="term" value="F:endonuclease activity"/>
    <property type="evidence" value="ECO:0007669"/>
    <property type="project" value="UniProtKB-KW"/>
</dbReference>
<sequence length="351" mass="40787">MSLVAIITDTHYGARKGADYLHNHFEKFYSEVFFPTLKARGVKTILHLGDAFDSRKSIEYNSLQWTKRVVFDPMKDFDVHMVVGNHDCYFKSTNRTNSPDLLLQDYSNVKTYSDPTEITVNGEKILMLPWICDENVTRTKEMLTNSDAKYAMGHLELGGFEAYRGHKFEDDKGLVKPSEFSKFDKVLSGHFHTRSDDGHIYYMGNPYEMYWNDVNDARGFVLFDTETGEIEYVNNPNTLFSIVYYEDTKHQLFNATEYRGKIVKVVVRKKTKQKDFDKFLDKLFNVNPIDMKVVENFNIQETEDFDASDAEENTLSILNRYVDDADFEDSALDKNEIKNLLSTIYQEACEV</sequence>
<dbReference type="EMBL" id="KU686213">
    <property type="protein sequence ID" value="AOV62341.1"/>
    <property type="molecule type" value="Genomic_DNA"/>
</dbReference>
<dbReference type="OrthoDB" id="3083at10239"/>
<name>A0A1D8KTT1_9CAUD</name>
<dbReference type="PANTHER" id="PTHR30337">
    <property type="entry name" value="COMPONENT OF ATP-DEPENDENT DSDNA EXONUCLEASE"/>
    <property type="match status" value="1"/>
</dbReference>
<organism evidence="2 4">
    <name type="scientific">Synechococcus phage S-CAM7</name>
    <dbReference type="NCBI Taxonomy" id="1883368"/>
    <lineage>
        <taxon>Viruses</taxon>
        <taxon>Duplodnaviria</taxon>
        <taxon>Heunggongvirae</taxon>
        <taxon>Uroviricota</taxon>
        <taxon>Caudoviricetes</taxon>
        <taxon>Pantevenvirales</taxon>
        <taxon>Kyanoviridae</taxon>
        <taxon>Mazuvirus</taxon>
        <taxon>Mazuvirus scam7</taxon>
    </lineage>
</organism>
<dbReference type="RefSeq" id="YP_009323087.1">
    <property type="nucleotide sequence ID" value="NC_031927.1"/>
</dbReference>
<dbReference type="GeneID" id="30308208"/>
<keyword evidence="2" id="KW-0255">Endonuclease</keyword>